<keyword evidence="2" id="KW-0812">Transmembrane</keyword>
<dbReference type="FunFam" id="3.20.20.140:FF:000030">
    <property type="entry name" value="Dipeptidase"/>
    <property type="match status" value="1"/>
</dbReference>
<dbReference type="Pfam" id="PF01244">
    <property type="entry name" value="Peptidase_M19"/>
    <property type="match status" value="1"/>
</dbReference>
<keyword evidence="1" id="KW-0449">Lipoprotein</keyword>
<dbReference type="SUPFAM" id="SSF51556">
    <property type="entry name" value="Metallo-dependent hydrolases"/>
    <property type="match status" value="1"/>
</dbReference>
<dbReference type="InterPro" id="IPR032466">
    <property type="entry name" value="Metal_Hydrolase"/>
</dbReference>
<protein>
    <recommendedName>
        <fullName evidence="1">Dipeptidase</fullName>
        <ecNumber evidence="1">3.4.13.19</ecNumber>
    </recommendedName>
</protein>
<evidence type="ECO:0000256" key="1">
    <source>
        <dbReference type="RuleBase" id="RU341113"/>
    </source>
</evidence>
<reference evidence="3 4" key="1">
    <citation type="submission" date="2024-04" db="EMBL/GenBank/DDBJ databases">
        <authorList>
            <consortium name="Genoscope - CEA"/>
            <person name="William W."/>
        </authorList>
    </citation>
    <scope>NUCLEOTIDE SEQUENCE [LARGE SCALE GENOMIC DNA]</scope>
</reference>
<proteinExistence type="inferred from homology"/>
<keyword evidence="1" id="KW-0378">Hydrolase</keyword>
<comment type="subunit">
    <text evidence="1">Homodimer; disulfide-linked.</text>
</comment>
<dbReference type="PROSITE" id="PS00869">
    <property type="entry name" value="RENAL_DIPEPTIDASE_1"/>
    <property type="match status" value="1"/>
</dbReference>
<dbReference type="GO" id="GO:0098552">
    <property type="term" value="C:side of membrane"/>
    <property type="evidence" value="ECO:0007669"/>
    <property type="project" value="UniProtKB-KW"/>
</dbReference>
<keyword evidence="1" id="KW-0224">Dipeptidase</keyword>
<keyword evidence="2" id="KW-1133">Transmembrane helix</keyword>
<sequence>MEQGSTKSLLVRYQQLSSKRRLIVIGGVTAGLCIVALAVGLGVGLKEDDPLSDQPLHLRQKRAEEILSKYPLIDGHNDLPWQYRSHVNNSVWRVDLNSWPEVHTDIPRMRRGKLGAQFWAAYVSCGSQYKDAVRQSLDQVDTIKKMVARYPDVFQFVTTAQGILDSFAAGKIGSMIGLEGGHSIDSSLGNLRMFYDLGVRYMTVTHSCNTPWADNWLVDNDNSYQFGGLTKFGEMVVKEMNRLGMLVDLSHVSVQTMQDALNVSRAPVIFSHTSAYAICPHNRNIRDEVLPLVVTNRGVIMVNFYSDYVNCSRTASLSQVADHIDHIKNKIGADYVGIGSDYDGVERVPVGLEDVSTYPALFAELLRRNWTPSDLEKLAGRNLVRVFQEVEKVRDSLKKEAPYEDLIQELTWRNESCRTSF</sequence>
<keyword evidence="1" id="KW-0482">Metalloprotease</keyword>
<dbReference type="PROSITE" id="PS51365">
    <property type="entry name" value="RENAL_DIPEPTIDASE_2"/>
    <property type="match status" value="1"/>
</dbReference>
<keyword evidence="2" id="KW-0472">Membrane</keyword>
<evidence type="ECO:0000313" key="4">
    <source>
        <dbReference type="Proteomes" id="UP001497497"/>
    </source>
</evidence>
<organism evidence="3 4">
    <name type="scientific">Lymnaea stagnalis</name>
    <name type="common">Great pond snail</name>
    <name type="synonym">Helix stagnalis</name>
    <dbReference type="NCBI Taxonomy" id="6523"/>
    <lineage>
        <taxon>Eukaryota</taxon>
        <taxon>Metazoa</taxon>
        <taxon>Spiralia</taxon>
        <taxon>Lophotrochozoa</taxon>
        <taxon>Mollusca</taxon>
        <taxon>Gastropoda</taxon>
        <taxon>Heterobranchia</taxon>
        <taxon>Euthyneura</taxon>
        <taxon>Panpulmonata</taxon>
        <taxon>Hygrophila</taxon>
        <taxon>Lymnaeoidea</taxon>
        <taxon>Lymnaeidae</taxon>
        <taxon>Lymnaea</taxon>
    </lineage>
</organism>
<keyword evidence="1" id="KW-0862">Zinc</keyword>
<comment type="cofactor">
    <cofactor evidence="1">
        <name>Zn(2+)</name>
        <dbReference type="ChEBI" id="CHEBI:29105"/>
    </cofactor>
</comment>
<dbReference type="GO" id="GO:0046872">
    <property type="term" value="F:metal ion binding"/>
    <property type="evidence" value="ECO:0007669"/>
    <property type="project" value="UniProtKB-UniRule"/>
</dbReference>
<comment type="caution">
    <text evidence="3">The sequence shown here is derived from an EMBL/GenBank/DDBJ whole genome shotgun (WGS) entry which is preliminary data.</text>
</comment>
<dbReference type="GO" id="GO:0006508">
    <property type="term" value="P:proteolysis"/>
    <property type="evidence" value="ECO:0007669"/>
    <property type="project" value="UniProtKB-KW"/>
</dbReference>
<dbReference type="EC" id="3.4.13.19" evidence="1"/>
<comment type="subcellular location">
    <subcellularLocation>
        <location evidence="1">Membrane</location>
        <topology evidence="1">Lipid-anchor</topology>
        <topology evidence="1">GPI-anchor</topology>
    </subcellularLocation>
</comment>
<keyword evidence="1" id="KW-1015">Disulfide bond</keyword>
<dbReference type="InterPro" id="IPR008257">
    <property type="entry name" value="Pept_M19"/>
</dbReference>
<keyword evidence="1" id="KW-0479">Metal-binding</keyword>
<dbReference type="PANTHER" id="PTHR10443:SF12">
    <property type="entry name" value="DIPEPTIDASE"/>
    <property type="match status" value="1"/>
</dbReference>
<evidence type="ECO:0000256" key="2">
    <source>
        <dbReference type="SAM" id="Phobius"/>
    </source>
</evidence>
<keyword evidence="1" id="KW-0325">Glycoprotein</keyword>
<keyword evidence="1" id="KW-0336">GPI-anchor</keyword>
<accession>A0AAV2HZT6</accession>
<keyword evidence="1" id="KW-0645">Protease</keyword>
<dbReference type="PANTHER" id="PTHR10443">
    <property type="entry name" value="MICROSOMAL DIPEPTIDASE"/>
    <property type="match status" value="1"/>
</dbReference>
<feature type="transmembrane region" description="Helical" evidence="2">
    <location>
        <begin position="21"/>
        <end position="45"/>
    </location>
</feature>
<keyword evidence="4" id="KW-1185">Reference proteome</keyword>
<evidence type="ECO:0000313" key="3">
    <source>
        <dbReference type="EMBL" id="CAL1539767.1"/>
    </source>
</evidence>
<dbReference type="CDD" id="cd01301">
    <property type="entry name" value="rDP_like"/>
    <property type="match status" value="1"/>
</dbReference>
<dbReference type="InterPro" id="IPR000180">
    <property type="entry name" value="Dipep_AS"/>
</dbReference>
<gene>
    <name evidence="3" type="ORF">GSLYS_00013500001</name>
</gene>
<comment type="similarity">
    <text evidence="1">Belongs to the metallo-dependent hydrolases superfamily. Peptidase M19 family.</text>
</comment>
<dbReference type="Gene3D" id="3.20.20.140">
    <property type="entry name" value="Metal-dependent hydrolases"/>
    <property type="match status" value="1"/>
</dbReference>
<name>A0AAV2HZT6_LYMST</name>
<dbReference type="AlphaFoldDB" id="A0AAV2HZT6"/>
<dbReference type="Proteomes" id="UP001497497">
    <property type="component" value="Unassembled WGS sequence"/>
</dbReference>
<dbReference type="EMBL" id="CAXITT010000354">
    <property type="protein sequence ID" value="CAL1539767.1"/>
    <property type="molecule type" value="Genomic_DNA"/>
</dbReference>
<dbReference type="GO" id="GO:0070573">
    <property type="term" value="F:metallodipeptidase activity"/>
    <property type="evidence" value="ECO:0007669"/>
    <property type="project" value="InterPro"/>
</dbReference>
<comment type="catalytic activity">
    <reaction evidence="1">
        <text>an L-aminoacyl-L-amino acid + H2O = 2 an L-alpha-amino acid</text>
        <dbReference type="Rhea" id="RHEA:48940"/>
        <dbReference type="ChEBI" id="CHEBI:15377"/>
        <dbReference type="ChEBI" id="CHEBI:59869"/>
        <dbReference type="ChEBI" id="CHEBI:77460"/>
        <dbReference type="EC" id="3.4.13.19"/>
    </reaction>
</comment>